<evidence type="ECO:0000256" key="7">
    <source>
        <dbReference type="ARBA" id="ARBA00022801"/>
    </source>
</evidence>
<dbReference type="Gene3D" id="2.60.40.2970">
    <property type="match status" value="1"/>
</dbReference>
<keyword evidence="6" id="KW-0732">Signal</keyword>
<protein>
    <recommendedName>
        <fullName evidence="13">Neutral protease 2</fullName>
        <ecNumber evidence="13">3.4.24.39</ecNumber>
    </recommendedName>
    <alternativeName>
        <fullName evidence="13">Deuterolysin</fullName>
    </alternativeName>
</protein>
<evidence type="ECO:0000256" key="6">
    <source>
        <dbReference type="ARBA" id="ARBA00022729"/>
    </source>
</evidence>
<evidence type="ECO:0000256" key="10">
    <source>
        <dbReference type="ARBA" id="ARBA00023145"/>
    </source>
</evidence>
<keyword evidence="8 12" id="KW-0862">Zinc</keyword>
<keyword evidence="7 13" id="KW-0378">Hydrolase</keyword>
<reference evidence="14 15" key="2">
    <citation type="submission" date="2020-05" db="EMBL/GenBank/DDBJ databases">
        <title>Identification and distribution of gene clusters putatively required for synthesis of sphingolipid metabolism inhibitors in phylogenetically diverse species of the filamentous fungus Fusarium.</title>
        <authorList>
            <person name="Kim H.-S."/>
            <person name="Busman M."/>
            <person name="Brown D.W."/>
            <person name="Divon H."/>
            <person name="Uhlig S."/>
            <person name="Proctor R.H."/>
        </authorList>
    </citation>
    <scope>NUCLEOTIDE SEQUENCE [LARGE SCALE GENOMIC DNA]</scope>
    <source>
        <strain evidence="14 15">NRRL 25331</strain>
    </source>
</reference>
<evidence type="ECO:0000256" key="13">
    <source>
        <dbReference type="RuleBase" id="RU361126"/>
    </source>
</evidence>
<evidence type="ECO:0000313" key="14">
    <source>
        <dbReference type="EMBL" id="KAF5664945.1"/>
    </source>
</evidence>
<comment type="catalytic activity">
    <reaction evidence="1 13">
        <text>Preferential cleavage of bonds with hydrophobic residues in P1'. Also 3-Asn-|-Gln-4 and 8-Gly-|-Ser-9 bonds in insulin B chain.</text>
        <dbReference type="EC" id="3.4.24.39"/>
    </reaction>
</comment>
<name>A0A8H5T3H3_FUSCI</name>
<dbReference type="InterPro" id="IPR024079">
    <property type="entry name" value="MetalloPept_cat_dom_sf"/>
</dbReference>
<comment type="caution">
    <text evidence="14">The sequence shown here is derived from an EMBL/GenBank/DDBJ whole genome shotgun (WGS) entry which is preliminary data.</text>
</comment>
<keyword evidence="4 13" id="KW-0165">Cleavage on pair of basic residues</keyword>
<evidence type="ECO:0000256" key="3">
    <source>
        <dbReference type="ARBA" id="ARBA00022670"/>
    </source>
</evidence>
<comment type="subcellular location">
    <subcellularLocation>
        <location evidence="13">Secreted</location>
    </subcellularLocation>
</comment>
<dbReference type="PRINTS" id="PR00768">
    <property type="entry name" value="DEUTEROLYSIN"/>
</dbReference>
<evidence type="ECO:0000313" key="15">
    <source>
        <dbReference type="Proteomes" id="UP000572754"/>
    </source>
</evidence>
<evidence type="ECO:0000256" key="1">
    <source>
        <dbReference type="ARBA" id="ARBA00001187"/>
    </source>
</evidence>
<dbReference type="GO" id="GO:0006508">
    <property type="term" value="P:proteolysis"/>
    <property type="evidence" value="ECO:0007669"/>
    <property type="project" value="UniProtKB-KW"/>
</dbReference>
<comment type="similarity">
    <text evidence="2 13">Belongs to the peptidase M35 family.</text>
</comment>
<feature type="binding site" evidence="12">
    <location>
        <position position="321"/>
    </location>
    <ligand>
        <name>Zn(2+)</name>
        <dbReference type="ChEBI" id="CHEBI:29105"/>
        <note>catalytic</note>
    </ligand>
</feature>
<evidence type="ECO:0000256" key="2">
    <source>
        <dbReference type="ARBA" id="ARBA00010279"/>
    </source>
</evidence>
<keyword evidence="15" id="KW-1185">Reference proteome</keyword>
<feature type="binding site" evidence="12">
    <location>
        <position position="308"/>
    </location>
    <ligand>
        <name>Zn(2+)</name>
        <dbReference type="ChEBI" id="CHEBI:29105"/>
        <note>catalytic</note>
    </ligand>
</feature>
<dbReference type="InterPro" id="IPR001384">
    <property type="entry name" value="Peptidase_M35"/>
</dbReference>
<keyword evidence="3 13" id="KW-0645">Protease</keyword>
<sequence>MRFYPTLASVAYLASGVQAHLTHYRHARNANALTVSLEPVSGQSAQVNVSIKNDGPTDLSLLKIGTILDERPVKKLSLKDQSGMYQSQHDSQVTNISHFETLKTGSSIFRVVDLSTMYDLKPGTYSAYAEGSLPVVSEESSKPLPASFKSKALSVKVTKASSAEAKQKASKRTILQGDSCTAEKLELTTNGVKNCETLARAAAKDASDVHSARFVEYFKSNETKAREHVTGRLLAVAEECSTSNSGNTRVFCRDEIGYCESNGPLIAYTTWVNGYVTMCPLFYDTLPPLPLKCHKQDHATTTIHEMTHARAVYEQEVSTQDYAYGYENSTALDPLSCLYNADSYSLFANGMFLMLHGPVNKFGVLTVLKRFIWIVNYV</sequence>
<evidence type="ECO:0000256" key="9">
    <source>
        <dbReference type="ARBA" id="ARBA00023049"/>
    </source>
</evidence>
<evidence type="ECO:0000256" key="8">
    <source>
        <dbReference type="ARBA" id="ARBA00022833"/>
    </source>
</evidence>
<dbReference type="InterPro" id="IPR050414">
    <property type="entry name" value="Fungal_M35_metalloproteases"/>
</dbReference>
<comment type="cofactor">
    <cofactor evidence="12 13">
        <name>Zn(2+)</name>
        <dbReference type="ChEBI" id="CHEBI:29105"/>
    </cofactor>
    <text evidence="12 13">Binds 1 zinc ion per subunit.</text>
</comment>
<dbReference type="GO" id="GO:0004222">
    <property type="term" value="F:metalloendopeptidase activity"/>
    <property type="evidence" value="ECO:0007669"/>
    <property type="project" value="InterPro"/>
</dbReference>
<dbReference type="GO" id="GO:0005576">
    <property type="term" value="C:extracellular region"/>
    <property type="evidence" value="ECO:0007669"/>
    <property type="project" value="UniProtKB-SubCell"/>
</dbReference>
<dbReference type="GO" id="GO:0046872">
    <property type="term" value="F:metal ion binding"/>
    <property type="evidence" value="ECO:0007669"/>
    <property type="project" value="UniProtKB-KW"/>
</dbReference>
<dbReference type="CDD" id="cd11008">
    <property type="entry name" value="M35_deuterolysin_like"/>
    <property type="match status" value="1"/>
</dbReference>
<keyword evidence="10" id="KW-0865">Zymogen</keyword>
<evidence type="ECO:0000256" key="11">
    <source>
        <dbReference type="PIRSR" id="PIRSR601384-1"/>
    </source>
</evidence>
<feature type="binding site" evidence="12">
    <location>
        <position position="304"/>
    </location>
    <ligand>
        <name>Zn(2+)</name>
        <dbReference type="ChEBI" id="CHEBI:29105"/>
        <note>catalytic</note>
    </ligand>
</feature>
<dbReference type="Pfam" id="PF02102">
    <property type="entry name" value="Peptidase_M35"/>
    <property type="match status" value="1"/>
</dbReference>
<evidence type="ECO:0000256" key="12">
    <source>
        <dbReference type="PIRSR" id="PIRSR601384-2"/>
    </source>
</evidence>
<feature type="active site" evidence="11">
    <location>
        <position position="305"/>
    </location>
</feature>
<proteinExistence type="inferred from homology"/>
<dbReference type="EC" id="3.4.24.39" evidence="13"/>
<keyword evidence="5 12" id="KW-0479">Metal-binding</keyword>
<reference evidence="15" key="1">
    <citation type="journal article" date="2020" name="BMC Genomics">
        <title>Correction to: Identification and distribution of gene clusters required for synthesis of sphingolipid metabolism inhibitors in diverse species of the filamentous fungus Fusarium.</title>
        <authorList>
            <person name="Kim H.S."/>
            <person name="Lohmar J.M."/>
            <person name="Busman M."/>
            <person name="Brown D.W."/>
            <person name="Naumann T.A."/>
            <person name="Divon H.H."/>
            <person name="Lysoe E."/>
            <person name="Uhlig S."/>
            <person name="Proctor R.H."/>
        </authorList>
    </citation>
    <scope>NUCLEOTIDE SEQUENCE [LARGE SCALE GENOMIC DNA]</scope>
    <source>
        <strain evidence="15">NRRL 25331</strain>
    </source>
</reference>
<dbReference type="PANTHER" id="PTHR37016:SF3">
    <property type="entry name" value="NEUTRAL PROTEASE 2-RELATED"/>
    <property type="match status" value="1"/>
</dbReference>
<gene>
    <name evidence="14" type="ORF">FCIRC_10701</name>
</gene>
<dbReference type="Proteomes" id="UP000572754">
    <property type="component" value="Unassembled WGS sequence"/>
</dbReference>
<keyword evidence="13" id="KW-0964">Secreted</keyword>
<keyword evidence="9 13" id="KW-0482">Metalloprotease</keyword>
<dbReference type="SUPFAM" id="SSF55486">
    <property type="entry name" value="Metalloproteases ('zincins'), catalytic domain"/>
    <property type="match status" value="1"/>
</dbReference>
<dbReference type="PANTHER" id="PTHR37016">
    <property type="match status" value="1"/>
</dbReference>
<organism evidence="14 15">
    <name type="scientific">Fusarium circinatum</name>
    <name type="common">Pitch canker fungus</name>
    <name type="synonym">Gibberella circinata</name>
    <dbReference type="NCBI Taxonomy" id="48490"/>
    <lineage>
        <taxon>Eukaryota</taxon>
        <taxon>Fungi</taxon>
        <taxon>Dikarya</taxon>
        <taxon>Ascomycota</taxon>
        <taxon>Pezizomycotina</taxon>
        <taxon>Sordariomycetes</taxon>
        <taxon>Hypocreomycetidae</taxon>
        <taxon>Hypocreales</taxon>
        <taxon>Nectriaceae</taxon>
        <taxon>Fusarium</taxon>
        <taxon>Fusarium fujikuroi species complex</taxon>
    </lineage>
</organism>
<comment type="function">
    <text evidence="13">Secreted metalloproteinase that allows assimilation of proteinaceous substrates. Shows high activities on basic nuclear substrates such as histone and protamine.</text>
</comment>
<dbReference type="AlphaFoldDB" id="A0A8H5T3H3"/>
<accession>A0A8H5T3H3</accession>
<dbReference type="Gene3D" id="3.40.390.10">
    <property type="entry name" value="Collagenase (Catalytic Domain)"/>
    <property type="match status" value="1"/>
</dbReference>
<evidence type="ECO:0000256" key="4">
    <source>
        <dbReference type="ARBA" id="ARBA00022685"/>
    </source>
</evidence>
<evidence type="ECO:0000256" key="5">
    <source>
        <dbReference type="ARBA" id="ARBA00022723"/>
    </source>
</evidence>
<dbReference type="EMBL" id="JAAQPE010000402">
    <property type="protein sequence ID" value="KAF5664945.1"/>
    <property type="molecule type" value="Genomic_DNA"/>
</dbReference>